<gene>
    <name evidence="6" type="ORF">CLV74_108142</name>
</gene>
<keyword evidence="7" id="KW-1185">Reference proteome</keyword>
<evidence type="ECO:0000259" key="5">
    <source>
        <dbReference type="PROSITE" id="PS51296"/>
    </source>
</evidence>
<dbReference type="InterPro" id="IPR017941">
    <property type="entry name" value="Rieske_2Fe-2S"/>
</dbReference>
<reference evidence="6 7" key="1">
    <citation type="submission" date="2018-03" db="EMBL/GenBank/DDBJ databases">
        <title>Genomic Encyclopedia of Archaeal and Bacterial Type Strains, Phase II (KMG-II): from individual species to whole genera.</title>
        <authorList>
            <person name="Goeker M."/>
        </authorList>
    </citation>
    <scope>NUCLEOTIDE SEQUENCE [LARGE SCALE GENOMIC DNA]</scope>
    <source>
        <strain evidence="6 7">DSM 100212</strain>
    </source>
</reference>
<dbReference type="OrthoDB" id="9794175at2"/>
<evidence type="ECO:0000256" key="2">
    <source>
        <dbReference type="ARBA" id="ARBA00022723"/>
    </source>
</evidence>
<proteinExistence type="predicted"/>
<dbReference type="RefSeq" id="WP_106265428.1">
    <property type="nucleotide sequence ID" value="NZ_PVTQ01000008.1"/>
</dbReference>
<dbReference type="CDD" id="cd03467">
    <property type="entry name" value="Rieske"/>
    <property type="match status" value="1"/>
</dbReference>
<evidence type="ECO:0000313" key="6">
    <source>
        <dbReference type="EMBL" id="PRY88337.1"/>
    </source>
</evidence>
<evidence type="ECO:0000313" key="7">
    <source>
        <dbReference type="Proteomes" id="UP000238392"/>
    </source>
</evidence>
<dbReference type="Gene3D" id="2.102.10.10">
    <property type="entry name" value="Rieske [2Fe-2S] iron-sulphur domain"/>
    <property type="match status" value="1"/>
</dbReference>
<organism evidence="6 7">
    <name type="scientific">Donghicola tyrosinivorans</name>
    <dbReference type="NCBI Taxonomy" id="1652492"/>
    <lineage>
        <taxon>Bacteria</taxon>
        <taxon>Pseudomonadati</taxon>
        <taxon>Pseudomonadota</taxon>
        <taxon>Alphaproteobacteria</taxon>
        <taxon>Rhodobacterales</taxon>
        <taxon>Roseobacteraceae</taxon>
        <taxon>Donghicola</taxon>
    </lineage>
</organism>
<dbReference type="PROSITE" id="PS51296">
    <property type="entry name" value="RIESKE"/>
    <property type="match status" value="1"/>
</dbReference>
<dbReference type="AlphaFoldDB" id="A0A2T0WNR4"/>
<name>A0A2T0WNR4_9RHOB</name>
<accession>A0A2T0WNR4</accession>
<sequence length="130" mass="13544">MTTDQSGPDRSGNWQTYPSAPVGGSFVCRASDVPDGGSFSVDLAGFPILLARQTGLLVAYVNACPHQFLPLDYRSNQVISADGALLRCSVHEAGFDLRTGLGVEGPGSDCALDPVPVQQTPDGDIVIAPL</sequence>
<dbReference type="InterPro" id="IPR036922">
    <property type="entry name" value="Rieske_2Fe-2S_sf"/>
</dbReference>
<dbReference type="EMBL" id="PVTQ01000008">
    <property type="protein sequence ID" value="PRY88337.1"/>
    <property type="molecule type" value="Genomic_DNA"/>
</dbReference>
<keyword evidence="3" id="KW-0408">Iron</keyword>
<dbReference type="GO" id="GO:0051537">
    <property type="term" value="F:2 iron, 2 sulfur cluster binding"/>
    <property type="evidence" value="ECO:0007669"/>
    <property type="project" value="UniProtKB-KW"/>
</dbReference>
<dbReference type="PANTHER" id="PTHR40261:SF1">
    <property type="entry name" value="RIESKE DOMAIN-CONTAINING PROTEIN"/>
    <property type="match status" value="1"/>
</dbReference>
<dbReference type="PANTHER" id="PTHR40261">
    <property type="match status" value="1"/>
</dbReference>
<protein>
    <submittedName>
        <fullName evidence="6">Nitrite reductase/ring-hydroxylating ferredoxin subunit</fullName>
    </submittedName>
</protein>
<feature type="domain" description="Rieske" evidence="5">
    <location>
        <begin position="25"/>
        <end position="126"/>
    </location>
</feature>
<evidence type="ECO:0000256" key="3">
    <source>
        <dbReference type="ARBA" id="ARBA00023004"/>
    </source>
</evidence>
<evidence type="ECO:0000256" key="1">
    <source>
        <dbReference type="ARBA" id="ARBA00022714"/>
    </source>
</evidence>
<dbReference type="GO" id="GO:0046872">
    <property type="term" value="F:metal ion binding"/>
    <property type="evidence" value="ECO:0007669"/>
    <property type="project" value="UniProtKB-KW"/>
</dbReference>
<comment type="caution">
    <text evidence="6">The sequence shown here is derived from an EMBL/GenBank/DDBJ whole genome shotgun (WGS) entry which is preliminary data.</text>
</comment>
<keyword evidence="1" id="KW-0001">2Fe-2S</keyword>
<evidence type="ECO:0000256" key="4">
    <source>
        <dbReference type="ARBA" id="ARBA00023014"/>
    </source>
</evidence>
<keyword evidence="2" id="KW-0479">Metal-binding</keyword>
<dbReference type="Pfam" id="PF00355">
    <property type="entry name" value="Rieske"/>
    <property type="match status" value="1"/>
</dbReference>
<dbReference type="SUPFAM" id="SSF50022">
    <property type="entry name" value="ISP domain"/>
    <property type="match status" value="1"/>
</dbReference>
<dbReference type="Proteomes" id="UP000238392">
    <property type="component" value="Unassembled WGS sequence"/>
</dbReference>
<keyword evidence="4" id="KW-0411">Iron-sulfur</keyword>